<dbReference type="eggNOG" id="arCOG07767">
    <property type="taxonomic scope" value="Archaea"/>
</dbReference>
<proteinExistence type="predicted"/>
<keyword evidence="2" id="KW-0812">Transmembrane</keyword>
<dbReference type="HOGENOM" id="CLU_304337_0_0_2"/>
<feature type="transmembrane region" description="Helical" evidence="2">
    <location>
        <begin position="344"/>
        <end position="367"/>
    </location>
</feature>
<gene>
    <name evidence="3" type="ORF">J07HQW2_00421</name>
</gene>
<evidence type="ECO:0000256" key="2">
    <source>
        <dbReference type="SAM" id="Phobius"/>
    </source>
</evidence>
<feature type="region of interest" description="Disordered" evidence="1">
    <location>
        <begin position="905"/>
        <end position="957"/>
    </location>
</feature>
<protein>
    <recommendedName>
        <fullName evidence="5">TrbL/VirB6 plasmid conjugal transfer protein</fullName>
    </recommendedName>
</protein>
<organism evidence="3 4">
    <name type="scientific">Haloquadratum walsbyi J07HQW2</name>
    <dbReference type="NCBI Taxonomy" id="1238425"/>
    <lineage>
        <taxon>Archaea</taxon>
        <taxon>Methanobacteriati</taxon>
        <taxon>Methanobacteriota</taxon>
        <taxon>Stenosarchaea group</taxon>
        <taxon>Halobacteria</taxon>
        <taxon>Halobacteriales</taxon>
        <taxon>Haloferacaceae</taxon>
        <taxon>Haloquadratum</taxon>
    </lineage>
</organism>
<dbReference type="AlphaFoldDB" id="U1PJZ3"/>
<feature type="region of interest" description="Disordered" evidence="1">
    <location>
        <begin position="848"/>
        <end position="886"/>
    </location>
</feature>
<name>U1PJZ3_9EURY</name>
<keyword evidence="2" id="KW-0472">Membrane</keyword>
<dbReference type="EMBL" id="KE356561">
    <property type="protein sequence ID" value="ERG93987.1"/>
    <property type="molecule type" value="Genomic_DNA"/>
</dbReference>
<dbReference type="InterPro" id="IPR045782">
    <property type="entry name" value="TrbL_3"/>
</dbReference>
<sequence length="976" mass="106142">MANFILNSIETLLDGLISLLGSFIRVMLEWLQDQITNTPYPGESIGSPQIFTGPLEGEPFYDVYEVYTATGGIQDTALILWFIGVFFVFLGGTVQPLLPGSIDTEESKRKLFVAFLGIVFWWPIATFLLAFSDVIAELLYQQALTYNNVSANQGVFVGIYDLVIGGLQDQGTGGSAFALLAAIVFVLEGIIYLIVSVLWYIRYFFIYILTPLMPLVFATWSFGLPGLQPISRFAGKVPRQWVTLVFLTIPAAILTIFATSVVGILVEQMSDSDQELNGTGDISTNYQIESSSAAATQNPEVMFDPQVPLASLQPIVASSTTSDTIINTQSQLIDGLQTGAEEGVILLLITVMGLAIPLLIMATPWLMVKFVTGSMMTGLGAIVNPVGAASNALGGLGNFTKSVTSNEVSYTDEEEEKINKQAKLEAEIDESGRTWNDLTADEETILSASNDAQSKAKNRAETNMFSDMHNRVSRYGASAAGVGAVVSDANEMSHRSMSAARSKGGSAASQAGKFTTDMTSNPAAVRKGISENMKARAKTRVAGAAAPFARTPGSMVRKTQSAIDRVSLRKETAKQKQAGDFKSEYGHDPVSVKQTLKSEYHGVSEDELDTDFLSPEERAFLNAHGYSVRDMRDGGYAIERDESLNPAADQTAEIFDVLESIEYSSDGPNAHLNNKGIERYISGNAKTSYQVEIEDPQSDDADATTTKTLSVNELLNNTHDIEELDAINTISGHDLSVEAKEEAINSAINQDSDKLDQITQAKMKARLEGMGAEVHDELAKMYSQSQSKSNAGDAGTTTVETDEIRNTLETVGVSDRIINVVADTTDAPPVQDTSVTGSVDMAVDTTDNIAQQTPVNEEPSVNVTIDNDSATDTAGESDTSDNIDTDKTIQGYDISVDVGSSAANSVMSQKINQQKQQQKQKQKTKTPKQTEQERMKENLRQSHPDHGGTQDGFMKTFREFKQFRKREHNEHYHKKL</sequence>
<evidence type="ECO:0008006" key="5">
    <source>
        <dbReference type="Google" id="ProtNLM"/>
    </source>
</evidence>
<dbReference type="Pfam" id="PF19590">
    <property type="entry name" value="TrbL_3"/>
    <property type="match status" value="1"/>
</dbReference>
<feature type="compositionally biased region" description="Basic and acidic residues" evidence="1">
    <location>
        <begin position="928"/>
        <end position="948"/>
    </location>
</feature>
<feature type="transmembrane region" description="Helical" evidence="2">
    <location>
        <begin position="111"/>
        <end position="131"/>
    </location>
</feature>
<dbReference type="RefSeq" id="WP_021053481.1">
    <property type="nucleotide sequence ID" value="NZ_KE356561.1"/>
</dbReference>
<dbReference type="STRING" id="1238425.J07HQW2_00421"/>
<evidence type="ECO:0000256" key="1">
    <source>
        <dbReference type="SAM" id="MobiDB-lite"/>
    </source>
</evidence>
<feature type="transmembrane region" description="Helical" evidence="2">
    <location>
        <begin position="204"/>
        <end position="224"/>
    </location>
</feature>
<feature type="transmembrane region" description="Helical" evidence="2">
    <location>
        <begin position="176"/>
        <end position="199"/>
    </location>
</feature>
<evidence type="ECO:0000313" key="3">
    <source>
        <dbReference type="EMBL" id="ERG93987.1"/>
    </source>
</evidence>
<feature type="transmembrane region" description="Helical" evidence="2">
    <location>
        <begin position="244"/>
        <end position="266"/>
    </location>
</feature>
<feature type="compositionally biased region" description="Polar residues" evidence="1">
    <location>
        <begin position="848"/>
        <end position="877"/>
    </location>
</feature>
<feature type="transmembrane region" description="Helical" evidence="2">
    <location>
        <begin position="78"/>
        <end position="99"/>
    </location>
</feature>
<accession>U1PJZ3</accession>
<evidence type="ECO:0000313" key="4">
    <source>
        <dbReference type="Proteomes" id="UP000030710"/>
    </source>
</evidence>
<keyword evidence="2" id="KW-1133">Transmembrane helix</keyword>
<dbReference type="Proteomes" id="UP000030710">
    <property type="component" value="Unassembled WGS sequence"/>
</dbReference>
<reference evidence="3 4" key="1">
    <citation type="journal article" date="2013" name="PLoS ONE">
        <title>Assembly-driven community genomics of a hypersaline microbial ecosystem.</title>
        <authorList>
            <person name="Podell S."/>
            <person name="Ugalde J.A."/>
            <person name="Narasingarao P."/>
            <person name="Banfield J.F."/>
            <person name="Heidelberg K.B."/>
            <person name="Allen E.E."/>
        </authorList>
    </citation>
    <scope>NUCLEOTIDE SEQUENCE [LARGE SCALE GENOMIC DNA]</scope>
    <source>
        <strain evidence="4">J07HQW2</strain>
    </source>
</reference>